<evidence type="ECO:0000256" key="5">
    <source>
        <dbReference type="ARBA" id="ARBA00022723"/>
    </source>
</evidence>
<keyword evidence="6 12" id="KW-0460">Magnesium</keyword>
<feature type="binding site" evidence="10">
    <location>
        <position position="388"/>
    </location>
    <ligand>
        <name>substrate</name>
    </ligand>
</feature>
<sequence length="650" mass="72056">DKTAINELRCLCADVVQGPNSGHPGAPIGMSPMAYILFTKFLRFSPTHPEWIARDRFVLSSGHASALLYSLLHLCGYNYTMDDLKNFRTLHSLTPGHPERVEFASNHKNPGIEVTTGPLGQGLANAVGMAIAMEAMKSYDSQNIVVDDEARVYAICGDGCLQEGVASEACSLAGTKKLKNLIVLYDDNSITIDGRTSISFAEDVKKRFEAYGWNVIEVLDGNNDLEAIFGALQEAKKSDKPVLLKVKTIIGYGAEKQDTHSVHGSPLGAEGLKVLKKFYGLPEDSYRVSDETRALFAQVIQRNEKMYQEWDAKFGQCSYKAEIEERFNFVSQLSVETLVKKLAEHFEKFALDNKQKATRQSSQAAIQLLHDVCLSKYMIIGSADLAPSCLTTIKNLNPKQYVHFGVREMGMCAISNGIAAYGGFVPFDATFLVFFNYCMGAIRVGALSRLQTIHVFTHDSIFLGEDGGTHQPVETLAQIRSMIGVYDWRPADSNETLGAYIGAVGRNTHQHIMCLTRQNVNLLQSNLQLTAQHGGYCILENENATKTIVSTGSEVEICIKVAQKLQMRVVSMPSFKLFCEQPKEYQLQVLKHSRDNIIVVEPYVSFGWHKFADHIVGIETYGASANAKALAKFYEMDEAGIEKRITEAFK</sequence>
<dbReference type="CDD" id="cd07033">
    <property type="entry name" value="TPP_PYR_DXS_TK_like"/>
    <property type="match status" value="1"/>
</dbReference>
<dbReference type="GO" id="GO:0006098">
    <property type="term" value="P:pentose-phosphate shunt"/>
    <property type="evidence" value="ECO:0007669"/>
    <property type="project" value="TreeGrafter"/>
</dbReference>
<comment type="cofactor">
    <cofactor evidence="12">
        <name>Mg(2+)</name>
        <dbReference type="ChEBI" id="CHEBI:18420"/>
    </cofactor>
    <text evidence="12">Binds 1 Mg(2+) ion per subunit. Can also utilize other divalent metal cations, such as Ca(2+), Mn(2+) and Co(2+).</text>
</comment>
<dbReference type="InterPro" id="IPR029061">
    <property type="entry name" value="THDP-binding"/>
</dbReference>
<dbReference type="SUPFAM" id="SSF52922">
    <property type="entry name" value="TK C-terminal domain-like"/>
    <property type="match status" value="1"/>
</dbReference>
<reference evidence="15" key="1">
    <citation type="submission" date="2015-07" db="EMBL/GenBank/DDBJ databases">
        <title>Adaptation to a free-living lifestyle via gene acquisitions in the diplomonad Trepomonas sp. PC1.</title>
        <authorList>
            <person name="Xu F."/>
            <person name="Jerlstrom-Hultqvist J."/>
            <person name="Kolisko M."/>
            <person name="Simpson A.G.B."/>
            <person name="Roger A.J."/>
            <person name="Svard S.G."/>
            <person name="Andersson J.O."/>
        </authorList>
    </citation>
    <scope>NUCLEOTIDE SEQUENCE</scope>
    <source>
        <strain evidence="15">PC1</strain>
    </source>
</reference>
<dbReference type="Pfam" id="PF22613">
    <property type="entry name" value="Transketolase_C_1"/>
    <property type="match status" value="1"/>
</dbReference>
<evidence type="ECO:0000256" key="8">
    <source>
        <dbReference type="ARBA" id="ARBA00049473"/>
    </source>
</evidence>
<feature type="binding site" evidence="10">
    <location>
        <position position="359"/>
    </location>
    <ligand>
        <name>substrate</name>
    </ligand>
</feature>
<dbReference type="SUPFAM" id="SSF52518">
    <property type="entry name" value="Thiamin diphosphate-binding fold (THDP-binding)"/>
    <property type="match status" value="2"/>
</dbReference>
<feature type="binding site" evidence="12">
    <location>
        <position position="188"/>
    </location>
    <ligand>
        <name>Mg(2+)</name>
        <dbReference type="ChEBI" id="CHEBI:18420"/>
    </ligand>
</feature>
<dbReference type="PANTHER" id="PTHR43522">
    <property type="entry name" value="TRANSKETOLASE"/>
    <property type="match status" value="1"/>
</dbReference>
<comment type="catalytic activity">
    <reaction evidence="8">
        <text>D-sedoheptulose 7-phosphate + D-glyceraldehyde 3-phosphate = aldehydo-D-ribose 5-phosphate + D-xylulose 5-phosphate</text>
        <dbReference type="Rhea" id="RHEA:10508"/>
        <dbReference type="ChEBI" id="CHEBI:57483"/>
        <dbReference type="ChEBI" id="CHEBI:57737"/>
        <dbReference type="ChEBI" id="CHEBI:58273"/>
        <dbReference type="ChEBI" id="CHEBI:59776"/>
        <dbReference type="EC" id="2.2.1.1"/>
    </reaction>
</comment>
<evidence type="ECO:0000256" key="13">
    <source>
        <dbReference type="PIRSR" id="PIRSR605478-5"/>
    </source>
</evidence>
<feature type="binding site" evidence="11">
    <location>
        <position position="434"/>
    </location>
    <ligand>
        <name>thiamine diphosphate</name>
        <dbReference type="ChEBI" id="CHEBI:58937"/>
    </ligand>
</feature>
<keyword evidence="5 12" id="KW-0479">Metal-binding</keyword>
<feature type="binding site" evidence="11">
    <location>
        <begin position="117"/>
        <end position="119"/>
    </location>
    <ligand>
        <name>thiamine diphosphate</name>
        <dbReference type="ChEBI" id="CHEBI:58937"/>
    </ligand>
</feature>
<evidence type="ECO:0000313" key="15">
    <source>
        <dbReference type="EMBL" id="JAP93212.1"/>
    </source>
</evidence>
<dbReference type="AlphaFoldDB" id="A0A146K8M4"/>
<feature type="binding site" evidence="11">
    <location>
        <position position="63"/>
    </location>
    <ligand>
        <name>thiamine diphosphate</name>
        <dbReference type="ChEBI" id="CHEBI:58937"/>
    </ligand>
</feature>
<comment type="similarity">
    <text evidence="2">Belongs to the transketolase family.</text>
</comment>
<evidence type="ECO:0000256" key="7">
    <source>
        <dbReference type="ARBA" id="ARBA00023052"/>
    </source>
</evidence>
<dbReference type="EC" id="2.2.1.1" evidence="3"/>
<dbReference type="InterPro" id="IPR005474">
    <property type="entry name" value="Transketolase_N"/>
</dbReference>
<feature type="binding site" evidence="11">
    <location>
        <position position="263"/>
    </location>
    <ligand>
        <name>thiamine diphosphate</name>
        <dbReference type="ChEBI" id="CHEBI:58937"/>
    </ligand>
</feature>
<feature type="domain" description="Transketolase-like pyrimidine-binding" evidence="14">
    <location>
        <begin position="356"/>
        <end position="522"/>
    </location>
</feature>
<dbReference type="CDD" id="cd02012">
    <property type="entry name" value="TPP_TK"/>
    <property type="match status" value="1"/>
</dbReference>
<feature type="binding site" evidence="10">
    <location>
        <position position="263"/>
    </location>
    <ligand>
        <name>substrate</name>
    </ligand>
</feature>
<evidence type="ECO:0000256" key="3">
    <source>
        <dbReference type="ARBA" id="ARBA00013152"/>
    </source>
</evidence>
<evidence type="ECO:0000256" key="12">
    <source>
        <dbReference type="PIRSR" id="PIRSR605478-4"/>
    </source>
</evidence>
<evidence type="ECO:0000256" key="2">
    <source>
        <dbReference type="ARBA" id="ARBA00007131"/>
    </source>
</evidence>
<feature type="binding site" evidence="12">
    <location>
        <position position="158"/>
    </location>
    <ligand>
        <name>Mg(2+)</name>
        <dbReference type="ChEBI" id="CHEBI:18420"/>
    </ligand>
</feature>
<evidence type="ECO:0000256" key="11">
    <source>
        <dbReference type="PIRSR" id="PIRSR605478-3"/>
    </source>
</evidence>
<accession>A0A146K8M4</accession>
<dbReference type="GO" id="GO:0004802">
    <property type="term" value="F:transketolase activity"/>
    <property type="evidence" value="ECO:0007669"/>
    <property type="project" value="UniProtKB-EC"/>
</dbReference>
<gene>
    <name evidence="15" type="ORF">TPC1_14595</name>
</gene>
<feature type="active site" description="Proton donor" evidence="9">
    <location>
        <position position="408"/>
    </location>
</feature>
<dbReference type="Pfam" id="PF02779">
    <property type="entry name" value="Transket_pyr"/>
    <property type="match status" value="1"/>
</dbReference>
<feature type="binding site" evidence="10">
    <location>
        <position position="470"/>
    </location>
    <ligand>
        <name>substrate</name>
    </ligand>
</feature>
<dbReference type="InterPro" id="IPR005475">
    <property type="entry name" value="Transketolase-like_Pyr-bd"/>
</dbReference>
<dbReference type="InterPro" id="IPR009014">
    <property type="entry name" value="Transketo_C/PFOR_II"/>
</dbReference>
<dbReference type="InterPro" id="IPR049557">
    <property type="entry name" value="Transketolase_CS"/>
</dbReference>
<dbReference type="NCBIfam" id="TIGR00232">
    <property type="entry name" value="tktlase_bact"/>
    <property type="match status" value="1"/>
</dbReference>
<organism evidence="15">
    <name type="scientific">Trepomonas sp. PC1</name>
    <dbReference type="NCBI Taxonomy" id="1076344"/>
    <lineage>
        <taxon>Eukaryota</taxon>
        <taxon>Metamonada</taxon>
        <taxon>Diplomonadida</taxon>
        <taxon>Hexamitidae</taxon>
        <taxon>Hexamitinae</taxon>
        <taxon>Trepomonas</taxon>
    </lineage>
</organism>
<feature type="site" description="Important for catalytic activity" evidence="13">
    <location>
        <position position="263"/>
    </location>
</feature>
<dbReference type="Gene3D" id="3.40.50.920">
    <property type="match status" value="1"/>
</dbReference>
<proteinExistence type="inferred from homology"/>
<dbReference type="InterPro" id="IPR033247">
    <property type="entry name" value="Transketolase_fam"/>
</dbReference>
<dbReference type="PANTHER" id="PTHR43522:SF2">
    <property type="entry name" value="TRANSKETOLASE 1-RELATED"/>
    <property type="match status" value="1"/>
</dbReference>
<evidence type="ECO:0000259" key="14">
    <source>
        <dbReference type="SMART" id="SM00861"/>
    </source>
</evidence>
<feature type="binding site" evidence="10">
    <location>
        <position position="466"/>
    </location>
    <ligand>
        <name>substrate</name>
    </ligand>
</feature>
<dbReference type="PROSITE" id="PS00801">
    <property type="entry name" value="TRANSKETOLASE_1"/>
    <property type="match status" value="1"/>
</dbReference>
<evidence type="ECO:0000256" key="9">
    <source>
        <dbReference type="PIRSR" id="PIRSR605478-1"/>
    </source>
</evidence>
<dbReference type="InterPro" id="IPR005478">
    <property type="entry name" value="Transketolase_bac-like"/>
</dbReference>
<dbReference type="GO" id="GO:0005829">
    <property type="term" value="C:cytosol"/>
    <property type="evidence" value="ECO:0007669"/>
    <property type="project" value="TreeGrafter"/>
</dbReference>
<comment type="cofactor">
    <cofactor evidence="11">
        <name>thiamine diphosphate</name>
        <dbReference type="ChEBI" id="CHEBI:58937"/>
    </cofactor>
    <text evidence="11">Binds 1 thiamine pyrophosphate per subunit. During the reaction, the substrate forms a covalent intermediate with the cofactor.</text>
</comment>
<feature type="non-terminal residue" evidence="15">
    <location>
        <position position="1"/>
    </location>
</feature>
<keyword evidence="7 11" id="KW-0786">Thiamine pyrophosphate</keyword>
<feature type="site" description="Important for catalytic activity" evidence="13">
    <location>
        <position position="23"/>
    </location>
</feature>
<dbReference type="SMART" id="SM00861">
    <property type="entry name" value="Transket_pyr"/>
    <property type="match status" value="1"/>
</dbReference>
<evidence type="ECO:0000256" key="10">
    <source>
        <dbReference type="PIRSR" id="PIRSR605478-2"/>
    </source>
</evidence>
<evidence type="ECO:0000256" key="6">
    <source>
        <dbReference type="ARBA" id="ARBA00022842"/>
    </source>
</evidence>
<keyword evidence="4" id="KW-0808">Transferase</keyword>
<feature type="binding site" evidence="10">
    <location>
        <position position="23"/>
    </location>
    <ligand>
        <name>substrate</name>
    </ligand>
</feature>
<evidence type="ECO:0000256" key="4">
    <source>
        <dbReference type="ARBA" id="ARBA00022679"/>
    </source>
</evidence>
<protein>
    <recommendedName>
        <fullName evidence="3">transketolase</fullName>
        <ecNumber evidence="3">2.2.1.1</ecNumber>
    </recommendedName>
</protein>
<dbReference type="GO" id="GO:0046872">
    <property type="term" value="F:metal ion binding"/>
    <property type="evidence" value="ECO:0007669"/>
    <property type="project" value="UniProtKB-KW"/>
</dbReference>
<feature type="binding site" evidence="11">
    <location>
        <position position="188"/>
    </location>
    <ligand>
        <name>thiamine diphosphate</name>
        <dbReference type="ChEBI" id="CHEBI:58937"/>
    </ligand>
</feature>
<comment type="cofactor">
    <cofactor evidence="1">
        <name>Co(2+)</name>
        <dbReference type="ChEBI" id="CHEBI:48828"/>
    </cofactor>
</comment>
<name>A0A146K8M4_9EUKA</name>
<dbReference type="Gene3D" id="3.40.50.970">
    <property type="match status" value="2"/>
</dbReference>
<feature type="binding site" evidence="12">
    <location>
        <position position="190"/>
    </location>
    <ligand>
        <name>Mg(2+)</name>
        <dbReference type="ChEBI" id="CHEBI:18420"/>
    </ligand>
</feature>
<dbReference type="EMBL" id="GDID01003394">
    <property type="protein sequence ID" value="JAP93212.1"/>
    <property type="molecule type" value="Transcribed_RNA"/>
</dbReference>
<dbReference type="InterPro" id="IPR055152">
    <property type="entry name" value="Transketolase-like_C_2"/>
</dbReference>
<feature type="binding site" evidence="11">
    <location>
        <position position="159"/>
    </location>
    <ligand>
        <name>thiamine diphosphate</name>
        <dbReference type="ChEBI" id="CHEBI:58937"/>
    </ligand>
</feature>
<evidence type="ECO:0000256" key="1">
    <source>
        <dbReference type="ARBA" id="ARBA00001941"/>
    </source>
</evidence>
<dbReference type="FunFam" id="3.40.50.970:FF:000004">
    <property type="entry name" value="Transketolase"/>
    <property type="match status" value="1"/>
</dbReference>
<feature type="binding site" evidence="10">
    <location>
        <position position="517"/>
    </location>
    <ligand>
        <name>substrate</name>
    </ligand>
</feature>
<feature type="binding site" evidence="10">
    <location>
        <position position="458"/>
    </location>
    <ligand>
        <name>substrate</name>
    </ligand>
</feature>
<dbReference type="Pfam" id="PF00456">
    <property type="entry name" value="Transketolase_N"/>
    <property type="match status" value="1"/>
</dbReference>